<dbReference type="PANTHER" id="PTHR11575">
    <property type="entry name" value="5'-NUCLEOTIDASE-RELATED"/>
    <property type="match status" value="1"/>
</dbReference>
<comment type="caution">
    <text evidence="4">The sequence shown here is derived from an EMBL/GenBank/DDBJ whole genome shotgun (WGS) entry which is preliminary data.</text>
</comment>
<dbReference type="GO" id="GO:0000166">
    <property type="term" value="F:nucleotide binding"/>
    <property type="evidence" value="ECO:0007669"/>
    <property type="project" value="InterPro"/>
</dbReference>
<sequence>MTLFMVFSLLTPGAFTKVKAEAAAKSFDLIEVTDFHGTLEDSSSPALPVGAVLAKNIKDIKSANPDRTLVIGGGDLYQGTPMSNVLFGVPVQKLMSNIGMEVTALGNHEFDWGLDKIINTTMKDAKYSIICANLYDKNKGTRVFDPYKIITKDNVRIALIGAITTETPSIVLPANVANYKFTDPTAEINSIAKDIKDNKKADVILAVMHEGSNNDCKTGPVFDIADKLSNVDAVIGGHSHTAVQAISKNGVPVVIGKAQGKGFTDLKMDVDSSGKVSFTNTESSFIALDNDKANGYKAKNPITDNDAVKIVNDAKNQVGPTFKEVIGNTKNDLTRTQNCSPFGESYLGNWTADIIKAKGQAEVGFQNNGGIRIDIPAGDITVGSIFYLMPFDNEVVTVNMNKAQLVKVFEEALSDNGKGIQSSGLKATYDMSKPSGSRVTSLTREDGKAISDSETIKVATNDFLGQGGDGFIVFNEPSVKSTLNNTHILVRDALIENVKSNKGIVTNMDNRLAGSGTAASTSATTAEDNSAKITIVGTSDVHGSILPIDYSSMKAANLGLAKVSSYVNSVRANNDNVMLVDSGDTIQGTPLSYYFDKIDTSSEYPMMKVMGAMKYDTWTLGNHEFNYGLTVLNRVIKDAEKEGINVLSANTYKTSDNSNFVKPYVVKTFKVNGKDVKVGVLGLTTKCIPNWENASNYSGLKFNDLVDEAKKWVPILKDKEKADIVVATIHSGEESANDTIPENQVKAVASSVDGIDAIICGHAHSVIAGDLTVKNPSGKVVPITEPGKSAQYVSQVDITVNSDGTVGTVTTKNVKMDEKIEANPAILKIAQPYEDATVKYVGTVIGKSEGEFPGTKQTTEETALMDLINKVQMDGAKTQLSIAAPLSSSAYIPKGDVTIQSMMGVYVFENFLYGVKMTGAQLKKWMEYSTRYYKQVSNPGDPVVKDSVLNIPDYNLDQLYGATYDIDLTQPACTVDPTTGVVVSGDRIKNLKFNGVPVKDTDEFTVAINNYRYNGGGGFMKAAGLKPGDSSITVYDSAKTLGDDGQVRNMMIKYIQDKKTITPDVANNWKISTTQILPFTPQIIEGADRYETAANVSKAGWDKGSEYAVLANGEMFADALCAAPLAKKYNCPIILTQANQLPEASKAELERLGVKHIIIVGGPAVVSKDIEGVLQSSLNSKPDVKRIYGSDRFETSANIAKELGTKDSAVIANGYNYADALSISAIAAAKGMPVLLTEKNKLPQSISAYLSQNKPSNSYIVGLEGSVDKNVEKILDGMVSKDAVRLGGNDRFETNINILKQFESDLKFDKVYVALGDGATGSEFADALSGAALAAEGSSPIILTYKSVPKVSIEYMRNKLNSNTTVVLIGGQTLIPANF</sequence>
<dbReference type="GO" id="GO:0030288">
    <property type="term" value="C:outer membrane-bounded periplasmic space"/>
    <property type="evidence" value="ECO:0007669"/>
    <property type="project" value="TreeGrafter"/>
</dbReference>
<dbReference type="InterPro" id="IPR004843">
    <property type="entry name" value="Calcineurin-like_PHP"/>
</dbReference>
<dbReference type="CDD" id="cd00845">
    <property type="entry name" value="MPP_UshA_N_like"/>
    <property type="match status" value="1"/>
</dbReference>
<keyword evidence="5" id="KW-1185">Reference proteome</keyword>
<feature type="domain" description="5'-Nucleotidase C-terminal" evidence="3">
    <location>
        <begin position="844"/>
        <end position="1020"/>
    </location>
</feature>
<reference evidence="4" key="1">
    <citation type="submission" date="2020-12" db="EMBL/GenBank/DDBJ databases">
        <title>Clostridium thailandense sp. nov., a novel acetogenic bacterium isolated from peat land soil in Thailand.</title>
        <authorList>
            <person name="Chaikitkaew S."/>
            <person name="Birkeland N.K."/>
        </authorList>
    </citation>
    <scope>NUCLEOTIDE SEQUENCE</scope>
    <source>
        <strain evidence="4">PL3</strain>
    </source>
</reference>
<dbReference type="Pfam" id="PF00149">
    <property type="entry name" value="Metallophos"/>
    <property type="match status" value="2"/>
</dbReference>
<dbReference type="GO" id="GO:0016788">
    <property type="term" value="F:hydrolase activity, acting on ester bonds"/>
    <property type="evidence" value="ECO:0007669"/>
    <property type="project" value="InterPro"/>
</dbReference>
<evidence type="ECO:0000313" key="4">
    <source>
        <dbReference type="EMBL" id="MBV7275343.1"/>
    </source>
</evidence>
<proteinExistence type="predicted"/>
<accession>A0A949X5A9</accession>
<evidence type="ECO:0000259" key="3">
    <source>
        <dbReference type="Pfam" id="PF02872"/>
    </source>
</evidence>
<dbReference type="InterPro" id="IPR008334">
    <property type="entry name" value="5'-Nucleotdase_C"/>
</dbReference>
<feature type="domain" description="5'-Nucleotidase C-terminal" evidence="3">
    <location>
        <begin position="325"/>
        <end position="475"/>
    </location>
</feature>
<evidence type="ECO:0000256" key="1">
    <source>
        <dbReference type="ARBA" id="ARBA00022729"/>
    </source>
</evidence>
<dbReference type="InterPro" id="IPR007253">
    <property type="entry name" value="Cell_wall-bd_2"/>
</dbReference>
<gene>
    <name evidence="4" type="ORF">I6U48_20800</name>
</gene>
<dbReference type="GO" id="GO:0046872">
    <property type="term" value="F:metal ion binding"/>
    <property type="evidence" value="ECO:0007669"/>
    <property type="project" value="InterPro"/>
</dbReference>
<evidence type="ECO:0000259" key="2">
    <source>
        <dbReference type="Pfam" id="PF00149"/>
    </source>
</evidence>
<dbReference type="EMBL" id="JAEEGC010000119">
    <property type="protein sequence ID" value="MBV7275343.1"/>
    <property type="molecule type" value="Genomic_DNA"/>
</dbReference>
<dbReference type="PANTHER" id="PTHR11575:SF24">
    <property type="entry name" value="5'-NUCLEOTIDASE"/>
    <property type="match status" value="1"/>
</dbReference>
<dbReference type="Pfam" id="PF02872">
    <property type="entry name" value="5_nucleotid_C"/>
    <property type="match status" value="2"/>
</dbReference>
<feature type="domain" description="Calcineurin-like phosphoesterase" evidence="2">
    <location>
        <begin position="54"/>
        <end position="241"/>
    </location>
</feature>
<keyword evidence="1" id="KW-0732">Signal</keyword>
<dbReference type="Proteomes" id="UP000694308">
    <property type="component" value="Unassembled WGS sequence"/>
</dbReference>
<dbReference type="InterPro" id="IPR006146">
    <property type="entry name" value="5'-Nucleotdase_CS"/>
</dbReference>
<dbReference type="InterPro" id="IPR006179">
    <property type="entry name" value="5_nucleotidase/apyrase"/>
</dbReference>
<protein>
    <submittedName>
        <fullName evidence="4">5'-nucleotidase C-terminal domain-containing protein</fullName>
    </submittedName>
</protein>
<feature type="domain" description="Calcineurin-like phosphoesterase" evidence="2">
    <location>
        <begin position="534"/>
        <end position="765"/>
    </location>
</feature>
<evidence type="ECO:0000313" key="5">
    <source>
        <dbReference type="Proteomes" id="UP000694308"/>
    </source>
</evidence>
<dbReference type="Pfam" id="PF04122">
    <property type="entry name" value="CW_binding_2"/>
    <property type="match status" value="3"/>
</dbReference>
<name>A0A949X5A9_9CLOT</name>
<dbReference type="GO" id="GO:0009166">
    <property type="term" value="P:nucleotide catabolic process"/>
    <property type="evidence" value="ECO:0007669"/>
    <property type="project" value="InterPro"/>
</dbReference>
<organism evidence="4 5">
    <name type="scientific">Clostridium thailandense</name>
    <dbReference type="NCBI Taxonomy" id="2794346"/>
    <lineage>
        <taxon>Bacteria</taxon>
        <taxon>Bacillati</taxon>
        <taxon>Bacillota</taxon>
        <taxon>Clostridia</taxon>
        <taxon>Eubacteriales</taxon>
        <taxon>Clostridiaceae</taxon>
        <taxon>Clostridium</taxon>
    </lineage>
</organism>
<dbReference type="PROSITE" id="PS00786">
    <property type="entry name" value="5_NUCLEOTIDASE_2"/>
    <property type="match status" value="1"/>
</dbReference>